<dbReference type="GO" id="GO:0006352">
    <property type="term" value="P:DNA-templated transcription initiation"/>
    <property type="evidence" value="ECO:0007669"/>
    <property type="project" value="InterPro"/>
</dbReference>
<dbReference type="GO" id="GO:0003677">
    <property type="term" value="F:DNA binding"/>
    <property type="evidence" value="ECO:0007669"/>
    <property type="project" value="InterPro"/>
</dbReference>
<evidence type="ECO:0000259" key="6">
    <source>
        <dbReference type="Pfam" id="PF08281"/>
    </source>
</evidence>
<proteinExistence type="inferred from homology"/>
<protein>
    <submittedName>
        <fullName evidence="7">Sigma-70 family RNA polymerase sigma factor</fullName>
    </submittedName>
</protein>
<dbReference type="SUPFAM" id="SSF88946">
    <property type="entry name" value="Sigma2 domain of RNA polymerase sigma factors"/>
    <property type="match status" value="1"/>
</dbReference>
<comment type="similarity">
    <text evidence="1">Belongs to the sigma-70 factor family. ECF subfamily.</text>
</comment>
<accession>A0A9X2BVA8</accession>
<organism evidence="7 8">
    <name type="scientific">Roseomonas acroporae</name>
    <dbReference type="NCBI Taxonomy" id="2937791"/>
    <lineage>
        <taxon>Bacteria</taxon>
        <taxon>Pseudomonadati</taxon>
        <taxon>Pseudomonadota</taxon>
        <taxon>Alphaproteobacteria</taxon>
        <taxon>Acetobacterales</taxon>
        <taxon>Roseomonadaceae</taxon>
        <taxon>Roseomonas</taxon>
    </lineage>
</organism>
<evidence type="ECO:0000256" key="1">
    <source>
        <dbReference type="ARBA" id="ARBA00010641"/>
    </source>
</evidence>
<name>A0A9X2BVA8_9PROT</name>
<evidence type="ECO:0000313" key="7">
    <source>
        <dbReference type="EMBL" id="MCK8786492.1"/>
    </source>
</evidence>
<dbReference type="InterPro" id="IPR014284">
    <property type="entry name" value="RNA_pol_sigma-70_dom"/>
</dbReference>
<evidence type="ECO:0000256" key="2">
    <source>
        <dbReference type="ARBA" id="ARBA00023015"/>
    </source>
</evidence>
<evidence type="ECO:0000259" key="5">
    <source>
        <dbReference type="Pfam" id="PF04542"/>
    </source>
</evidence>
<evidence type="ECO:0000313" key="8">
    <source>
        <dbReference type="Proteomes" id="UP001139516"/>
    </source>
</evidence>
<keyword evidence="4" id="KW-0804">Transcription</keyword>
<dbReference type="Gene3D" id="1.10.10.10">
    <property type="entry name" value="Winged helix-like DNA-binding domain superfamily/Winged helix DNA-binding domain"/>
    <property type="match status" value="1"/>
</dbReference>
<reference evidence="7" key="1">
    <citation type="submission" date="2022-04" db="EMBL/GenBank/DDBJ databases">
        <title>Roseomonas acroporae sp. nov., isolated from coral Acropora digitifera.</title>
        <authorList>
            <person name="Sun H."/>
        </authorList>
    </citation>
    <scope>NUCLEOTIDE SEQUENCE</scope>
    <source>
        <strain evidence="7">NAR14</strain>
    </source>
</reference>
<keyword evidence="8" id="KW-1185">Reference proteome</keyword>
<dbReference type="SUPFAM" id="SSF88659">
    <property type="entry name" value="Sigma3 and sigma4 domains of RNA polymerase sigma factors"/>
    <property type="match status" value="1"/>
</dbReference>
<comment type="caution">
    <text evidence="7">The sequence shown here is derived from an EMBL/GenBank/DDBJ whole genome shotgun (WGS) entry which is preliminary data.</text>
</comment>
<dbReference type="InterPro" id="IPR013324">
    <property type="entry name" value="RNA_pol_sigma_r3/r4-like"/>
</dbReference>
<dbReference type="Pfam" id="PF04542">
    <property type="entry name" value="Sigma70_r2"/>
    <property type="match status" value="1"/>
</dbReference>
<dbReference type="PANTHER" id="PTHR43133">
    <property type="entry name" value="RNA POLYMERASE ECF-TYPE SIGMA FACTO"/>
    <property type="match status" value="1"/>
</dbReference>
<feature type="domain" description="RNA polymerase sigma-70 region 2" evidence="5">
    <location>
        <begin position="20"/>
        <end position="84"/>
    </location>
</feature>
<dbReference type="Proteomes" id="UP001139516">
    <property type="component" value="Unassembled WGS sequence"/>
</dbReference>
<keyword evidence="2" id="KW-0805">Transcription regulation</keyword>
<evidence type="ECO:0000256" key="3">
    <source>
        <dbReference type="ARBA" id="ARBA00023082"/>
    </source>
</evidence>
<dbReference type="InterPro" id="IPR036388">
    <property type="entry name" value="WH-like_DNA-bd_sf"/>
</dbReference>
<evidence type="ECO:0000256" key="4">
    <source>
        <dbReference type="ARBA" id="ARBA00023163"/>
    </source>
</evidence>
<dbReference type="NCBIfam" id="TIGR02937">
    <property type="entry name" value="sigma70-ECF"/>
    <property type="match status" value="1"/>
</dbReference>
<dbReference type="InterPro" id="IPR039425">
    <property type="entry name" value="RNA_pol_sigma-70-like"/>
</dbReference>
<dbReference type="InterPro" id="IPR007627">
    <property type="entry name" value="RNA_pol_sigma70_r2"/>
</dbReference>
<dbReference type="InterPro" id="IPR013325">
    <property type="entry name" value="RNA_pol_sigma_r2"/>
</dbReference>
<dbReference type="GO" id="GO:0016987">
    <property type="term" value="F:sigma factor activity"/>
    <property type="evidence" value="ECO:0007669"/>
    <property type="project" value="UniProtKB-KW"/>
</dbReference>
<dbReference type="InterPro" id="IPR013249">
    <property type="entry name" value="RNA_pol_sigma70_r4_t2"/>
</dbReference>
<sequence length="179" mass="19437">MDTLTAEQAAAPDFRRALAELLPELRAFARFLAGGRAEADDLVQDALLRGLASQAQFVPGTSLRAWTFTILRNTYYEQHRRRRRETARIQQGAPVEEAAEGAALTQQEAHADLRDLGRALRTLSPTLREALVLVGAQGLSYEEAATVCQVPAGTMKARVSRARAALAATLDPVKGKASR</sequence>
<dbReference type="EMBL" id="JALPRX010000086">
    <property type="protein sequence ID" value="MCK8786492.1"/>
    <property type="molecule type" value="Genomic_DNA"/>
</dbReference>
<dbReference type="Gene3D" id="1.10.1740.10">
    <property type="match status" value="1"/>
</dbReference>
<dbReference type="AlphaFoldDB" id="A0A9X2BVA8"/>
<dbReference type="Pfam" id="PF08281">
    <property type="entry name" value="Sigma70_r4_2"/>
    <property type="match status" value="1"/>
</dbReference>
<gene>
    <name evidence="7" type="ORF">M0638_19125</name>
</gene>
<feature type="domain" description="RNA polymerase sigma factor 70 region 4 type 2" evidence="6">
    <location>
        <begin position="114"/>
        <end position="166"/>
    </location>
</feature>
<dbReference type="PANTHER" id="PTHR43133:SF25">
    <property type="entry name" value="RNA POLYMERASE SIGMA FACTOR RFAY-RELATED"/>
    <property type="match status" value="1"/>
</dbReference>
<keyword evidence="3" id="KW-0731">Sigma factor</keyword>